<proteinExistence type="predicted"/>
<dbReference type="AlphaFoldDB" id="A0A1D6K2D4"/>
<reference evidence="2" key="1">
    <citation type="submission" date="2015-12" db="EMBL/GenBank/DDBJ databases">
        <title>Update maize B73 reference genome by single molecule sequencing technologies.</title>
        <authorList>
            <consortium name="Maize Genome Sequencing Project"/>
            <person name="Ware D."/>
        </authorList>
    </citation>
    <scope>NUCLEOTIDE SEQUENCE [LARGE SCALE GENOMIC DNA]</scope>
    <source>
        <tissue evidence="2">Seedling</tissue>
    </source>
</reference>
<accession>A0A1D6K2D4</accession>
<keyword evidence="2" id="KW-0560">Oxidoreductase</keyword>
<sequence>MYKDQDFEILACCVPVQPVRRAGARHERGDRPARLRSLQGQVPDSSQGRCERRGRCAHLQVSEVQQDRPHGRRHQVELRQVLGGQTGACRRAVCSDHLPTQHPEGHQEAARRELLN</sequence>
<evidence type="ECO:0000256" key="1">
    <source>
        <dbReference type="SAM" id="MobiDB-lite"/>
    </source>
</evidence>
<dbReference type="GO" id="GO:0004601">
    <property type="term" value="F:peroxidase activity"/>
    <property type="evidence" value="ECO:0007669"/>
    <property type="project" value="UniProtKB-KW"/>
</dbReference>
<feature type="compositionally biased region" description="Polar residues" evidence="1">
    <location>
        <begin position="38"/>
        <end position="48"/>
    </location>
</feature>
<keyword evidence="2" id="KW-0575">Peroxidase</keyword>
<feature type="compositionally biased region" description="Basic and acidic residues" evidence="1">
    <location>
        <begin position="103"/>
        <end position="116"/>
    </location>
</feature>
<feature type="region of interest" description="Disordered" evidence="1">
    <location>
        <begin position="21"/>
        <end position="49"/>
    </location>
</feature>
<organism evidence="2">
    <name type="scientific">Zea mays</name>
    <name type="common">Maize</name>
    <dbReference type="NCBI Taxonomy" id="4577"/>
    <lineage>
        <taxon>Eukaryota</taxon>
        <taxon>Viridiplantae</taxon>
        <taxon>Streptophyta</taxon>
        <taxon>Embryophyta</taxon>
        <taxon>Tracheophyta</taxon>
        <taxon>Spermatophyta</taxon>
        <taxon>Magnoliopsida</taxon>
        <taxon>Liliopsida</taxon>
        <taxon>Poales</taxon>
        <taxon>Poaceae</taxon>
        <taxon>PACMAD clade</taxon>
        <taxon>Panicoideae</taxon>
        <taxon>Andropogonodae</taxon>
        <taxon>Andropogoneae</taxon>
        <taxon>Tripsacinae</taxon>
        <taxon>Zea</taxon>
    </lineage>
</organism>
<dbReference type="EMBL" id="CM007647">
    <property type="protein sequence ID" value="ONL97845.1"/>
    <property type="molecule type" value="Genomic_DNA"/>
</dbReference>
<evidence type="ECO:0000313" key="2">
    <source>
        <dbReference type="EMBL" id="ONL97845.1"/>
    </source>
</evidence>
<name>A0A1D6K2D4_MAIZE</name>
<gene>
    <name evidence="2" type="ORF">ZEAMMB73_Zm00001d029085</name>
</gene>
<protein>
    <submittedName>
        <fullName evidence="2">Putative phospholipid hydroperoxide glutathione peroxidase 6 mitochondrial</fullName>
    </submittedName>
</protein>
<feature type="region of interest" description="Disordered" evidence="1">
    <location>
        <begin position="97"/>
        <end position="116"/>
    </location>
</feature>
<feature type="compositionally biased region" description="Basic and acidic residues" evidence="1">
    <location>
        <begin position="24"/>
        <end position="33"/>
    </location>
</feature>